<proteinExistence type="predicted"/>
<reference evidence="2" key="2">
    <citation type="submission" date="2023-05" db="EMBL/GenBank/DDBJ databases">
        <authorList>
            <consortium name="Lawrence Berkeley National Laboratory"/>
            <person name="Steindorff A."/>
            <person name="Hensen N."/>
            <person name="Bonometti L."/>
            <person name="Westerberg I."/>
            <person name="Brannstrom I.O."/>
            <person name="Guillou S."/>
            <person name="Cros-Aarteil S."/>
            <person name="Calhoun S."/>
            <person name="Haridas S."/>
            <person name="Kuo A."/>
            <person name="Mondo S."/>
            <person name="Pangilinan J."/>
            <person name="Riley R."/>
            <person name="Labutti K."/>
            <person name="Andreopoulos B."/>
            <person name="Lipzen A."/>
            <person name="Chen C."/>
            <person name="Yanf M."/>
            <person name="Daum C."/>
            <person name="Ng V."/>
            <person name="Clum A."/>
            <person name="Ohm R."/>
            <person name="Martin F."/>
            <person name="Silar P."/>
            <person name="Natvig D."/>
            <person name="Lalanne C."/>
            <person name="Gautier V."/>
            <person name="Ament-Velasquez S.L."/>
            <person name="Kruys A."/>
            <person name="Hutchinson M.I."/>
            <person name="Powell A.J."/>
            <person name="Barry K."/>
            <person name="Miller A.N."/>
            <person name="Grigoriev I.V."/>
            <person name="Debuchy R."/>
            <person name="Gladieux P."/>
            <person name="Thoren M.H."/>
            <person name="Johannesson H."/>
        </authorList>
    </citation>
    <scope>NUCLEOTIDE SEQUENCE</scope>
    <source>
        <strain evidence="2">PSN293</strain>
    </source>
</reference>
<evidence type="ECO:0000313" key="3">
    <source>
        <dbReference type="Proteomes" id="UP001301769"/>
    </source>
</evidence>
<evidence type="ECO:0000256" key="1">
    <source>
        <dbReference type="SAM" id="MobiDB-lite"/>
    </source>
</evidence>
<name>A0AAN6YAU3_9PEZI</name>
<dbReference type="Proteomes" id="UP001301769">
    <property type="component" value="Unassembled WGS sequence"/>
</dbReference>
<dbReference type="AlphaFoldDB" id="A0AAN6YAU3"/>
<feature type="compositionally biased region" description="Basic residues" evidence="1">
    <location>
        <begin position="55"/>
        <end position="64"/>
    </location>
</feature>
<comment type="caution">
    <text evidence="2">The sequence shown here is derived from an EMBL/GenBank/DDBJ whole genome shotgun (WGS) entry which is preliminary data.</text>
</comment>
<dbReference type="EMBL" id="MU858092">
    <property type="protein sequence ID" value="KAK4214505.1"/>
    <property type="molecule type" value="Genomic_DNA"/>
</dbReference>
<feature type="compositionally biased region" description="Polar residues" evidence="1">
    <location>
        <begin position="1"/>
        <end position="16"/>
    </location>
</feature>
<keyword evidence="3" id="KW-1185">Reference proteome</keyword>
<evidence type="ECO:0000313" key="2">
    <source>
        <dbReference type="EMBL" id="KAK4214505.1"/>
    </source>
</evidence>
<feature type="compositionally biased region" description="Polar residues" evidence="1">
    <location>
        <begin position="26"/>
        <end position="39"/>
    </location>
</feature>
<accession>A0AAN6YAU3</accession>
<gene>
    <name evidence="2" type="ORF">QBC37DRAFT_147902</name>
</gene>
<sequence length="103" mass="11298">MNTISLDGTQAGTNLPPTGDTAESPFVTSSPLTAANQEDSLVDSISPLSSDNATRPHRSRHAPKKHTELDWCDRDCFQSLKLDIKLSSFPLLTYKAKLHLLPH</sequence>
<protein>
    <submittedName>
        <fullName evidence="2">Uncharacterized protein</fullName>
    </submittedName>
</protein>
<feature type="region of interest" description="Disordered" evidence="1">
    <location>
        <begin position="1"/>
        <end position="66"/>
    </location>
</feature>
<organism evidence="2 3">
    <name type="scientific">Rhypophila decipiens</name>
    <dbReference type="NCBI Taxonomy" id="261697"/>
    <lineage>
        <taxon>Eukaryota</taxon>
        <taxon>Fungi</taxon>
        <taxon>Dikarya</taxon>
        <taxon>Ascomycota</taxon>
        <taxon>Pezizomycotina</taxon>
        <taxon>Sordariomycetes</taxon>
        <taxon>Sordariomycetidae</taxon>
        <taxon>Sordariales</taxon>
        <taxon>Naviculisporaceae</taxon>
        <taxon>Rhypophila</taxon>
    </lineage>
</organism>
<reference evidence="2" key="1">
    <citation type="journal article" date="2023" name="Mol. Phylogenet. Evol.">
        <title>Genome-scale phylogeny and comparative genomics of the fungal order Sordariales.</title>
        <authorList>
            <person name="Hensen N."/>
            <person name="Bonometti L."/>
            <person name="Westerberg I."/>
            <person name="Brannstrom I.O."/>
            <person name="Guillou S."/>
            <person name="Cros-Aarteil S."/>
            <person name="Calhoun S."/>
            <person name="Haridas S."/>
            <person name="Kuo A."/>
            <person name="Mondo S."/>
            <person name="Pangilinan J."/>
            <person name="Riley R."/>
            <person name="LaButti K."/>
            <person name="Andreopoulos B."/>
            <person name="Lipzen A."/>
            <person name="Chen C."/>
            <person name="Yan M."/>
            <person name="Daum C."/>
            <person name="Ng V."/>
            <person name="Clum A."/>
            <person name="Steindorff A."/>
            <person name="Ohm R.A."/>
            <person name="Martin F."/>
            <person name="Silar P."/>
            <person name="Natvig D.O."/>
            <person name="Lalanne C."/>
            <person name="Gautier V."/>
            <person name="Ament-Velasquez S.L."/>
            <person name="Kruys A."/>
            <person name="Hutchinson M.I."/>
            <person name="Powell A.J."/>
            <person name="Barry K."/>
            <person name="Miller A.N."/>
            <person name="Grigoriev I.V."/>
            <person name="Debuchy R."/>
            <person name="Gladieux P."/>
            <person name="Hiltunen Thoren M."/>
            <person name="Johannesson H."/>
        </authorList>
    </citation>
    <scope>NUCLEOTIDE SEQUENCE</scope>
    <source>
        <strain evidence="2">PSN293</strain>
    </source>
</reference>